<feature type="transmembrane region" description="Helical" evidence="1">
    <location>
        <begin position="61"/>
        <end position="80"/>
    </location>
</feature>
<keyword evidence="4" id="KW-1185">Reference proteome</keyword>
<feature type="transmembrane region" description="Helical" evidence="1">
    <location>
        <begin position="144"/>
        <end position="166"/>
    </location>
</feature>
<proteinExistence type="predicted"/>
<accession>A0A812E0B5</accession>
<evidence type="ECO:0000256" key="1">
    <source>
        <dbReference type="SAM" id="Phobius"/>
    </source>
</evidence>
<evidence type="ECO:0000256" key="2">
    <source>
        <dbReference type="SAM" id="SignalP"/>
    </source>
</evidence>
<keyword evidence="1" id="KW-0472">Membrane</keyword>
<name>A0A812E0B5_ACAPH</name>
<reference evidence="3" key="1">
    <citation type="submission" date="2021-01" db="EMBL/GenBank/DDBJ databases">
        <authorList>
            <person name="Li R."/>
            <person name="Bekaert M."/>
        </authorList>
    </citation>
    <scope>NUCLEOTIDE SEQUENCE</scope>
    <source>
        <strain evidence="3">Farmed</strain>
    </source>
</reference>
<dbReference type="EMBL" id="CAHIKZ030004601">
    <property type="protein sequence ID" value="CAE1312778.1"/>
    <property type="molecule type" value="Genomic_DNA"/>
</dbReference>
<feature type="signal peptide" evidence="2">
    <location>
        <begin position="1"/>
        <end position="18"/>
    </location>
</feature>
<sequence>MFFLCLSLYLSIYPSIYISRSPRHCLNQTSHSLSLSHHSTPNLPHHSLTHPTFLSTLTHTHSLFLLPSLFLTLSLSIYTPSLTHSSLSFLFSPYLSLCISSLFCHPVLSLPIHYLHPVFLFSPPFSFPFTLPPPALSPLLSPSLSLLLPFLSFSLSLLFICVSFLFLNRFSFFFFTHLCNVFFFFPFRLFFLLYFHSYFRASSFSFFFSLHFLPTTPPIITSLFPSFLFSKPSPPPTSFQNFVSANIFCF</sequence>
<evidence type="ECO:0000313" key="3">
    <source>
        <dbReference type="EMBL" id="CAE1312778.1"/>
    </source>
</evidence>
<feature type="transmembrane region" description="Helical" evidence="1">
    <location>
        <begin position="207"/>
        <end position="229"/>
    </location>
</feature>
<keyword evidence="1" id="KW-0812">Transmembrane</keyword>
<keyword evidence="2" id="KW-0732">Signal</keyword>
<feature type="chain" id="PRO_5032903064" evidence="2">
    <location>
        <begin position="19"/>
        <end position="250"/>
    </location>
</feature>
<feature type="transmembrane region" description="Helical" evidence="1">
    <location>
        <begin position="87"/>
        <end position="108"/>
    </location>
</feature>
<gene>
    <name evidence="3" type="ORF">SPHA_63991</name>
</gene>
<comment type="caution">
    <text evidence="3">The sequence shown here is derived from an EMBL/GenBank/DDBJ whole genome shotgun (WGS) entry which is preliminary data.</text>
</comment>
<dbReference type="Proteomes" id="UP000597762">
    <property type="component" value="Unassembled WGS sequence"/>
</dbReference>
<organism evidence="3 4">
    <name type="scientific">Acanthosepion pharaonis</name>
    <name type="common">Pharaoh cuttlefish</name>
    <name type="synonym">Sepia pharaonis</name>
    <dbReference type="NCBI Taxonomy" id="158019"/>
    <lineage>
        <taxon>Eukaryota</taxon>
        <taxon>Metazoa</taxon>
        <taxon>Spiralia</taxon>
        <taxon>Lophotrochozoa</taxon>
        <taxon>Mollusca</taxon>
        <taxon>Cephalopoda</taxon>
        <taxon>Coleoidea</taxon>
        <taxon>Decapodiformes</taxon>
        <taxon>Sepiida</taxon>
        <taxon>Sepiina</taxon>
        <taxon>Sepiidae</taxon>
        <taxon>Acanthosepion</taxon>
    </lineage>
</organism>
<keyword evidence="1" id="KW-1133">Transmembrane helix</keyword>
<dbReference type="AlphaFoldDB" id="A0A812E0B5"/>
<feature type="transmembrane region" description="Helical" evidence="1">
    <location>
        <begin position="172"/>
        <end position="195"/>
    </location>
</feature>
<evidence type="ECO:0000313" key="4">
    <source>
        <dbReference type="Proteomes" id="UP000597762"/>
    </source>
</evidence>
<protein>
    <submittedName>
        <fullName evidence="3">Uncharacterized protein</fullName>
    </submittedName>
</protein>